<reference evidence="2 3" key="1">
    <citation type="journal article" date="2016" name="Front. Microbiol.">
        <title>Fuerstia marisgermanicae gen. nov., sp. nov., an Unusual Member of the Phylum Planctomycetes from the German Wadden Sea.</title>
        <authorList>
            <person name="Kohn T."/>
            <person name="Heuer A."/>
            <person name="Jogler M."/>
            <person name="Vollmers J."/>
            <person name="Boedeker C."/>
            <person name="Bunk B."/>
            <person name="Rast P."/>
            <person name="Borchert D."/>
            <person name="Glockner I."/>
            <person name="Freese H.M."/>
            <person name="Klenk H.P."/>
            <person name="Overmann J."/>
            <person name="Kaster A.K."/>
            <person name="Rohde M."/>
            <person name="Wiegand S."/>
            <person name="Jogler C."/>
        </authorList>
    </citation>
    <scope>NUCLEOTIDE SEQUENCE [LARGE SCALE GENOMIC DNA]</scope>
    <source>
        <strain evidence="2 3">NH11</strain>
    </source>
</reference>
<keyword evidence="3" id="KW-1185">Reference proteome</keyword>
<evidence type="ECO:0000313" key="2">
    <source>
        <dbReference type="EMBL" id="APZ94574.1"/>
    </source>
</evidence>
<sequence>MSNGRDIADEELLEQCRITQIFFNRQLAYGHSPRVAYANAIRLLSRVCVFAWESISLDPDHNRIRPQLPQPAGRAPAGATAIPDKPEEARSDAQGTYKSGSDYVRADEA</sequence>
<name>A0A1P8WKI5_9PLAN</name>
<dbReference type="EMBL" id="CP017641">
    <property type="protein sequence ID" value="APZ94574.1"/>
    <property type="molecule type" value="Genomic_DNA"/>
</dbReference>
<evidence type="ECO:0000256" key="1">
    <source>
        <dbReference type="SAM" id="MobiDB-lite"/>
    </source>
</evidence>
<proteinExistence type="predicted"/>
<accession>A0A1P8WKI5</accession>
<dbReference type="RefSeq" id="WP_077025849.1">
    <property type="nucleotide sequence ID" value="NZ_CP017641.1"/>
</dbReference>
<organism evidence="2 3">
    <name type="scientific">Fuerstiella marisgermanici</name>
    <dbReference type="NCBI Taxonomy" id="1891926"/>
    <lineage>
        <taxon>Bacteria</taxon>
        <taxon>Pseudomonadati</taxon>
        <taxon>Planctomycetota</taxon>
        <taxon>Planctomycetia</taxon>
        <taxon>Planctomycetales</taxon>
        <taxon>Planctomycetaceae</taxon>
        <taxon>Fuerstiella</taxon>
    </lineage>
</organism>
<dbReference type="AlphaFoldDB" id="A0A1P8WKI5"/>
<dbReference type="Proteomes" id="UP000187735">
    <property type="component" value="Chromosome"/>
</dbReference>
<gene>
    <name evidence="2" type="ORF">Fuma_04206</name>
</gene>
<dbReference type="KEGG" id="fmr:Fuma_04206"/>
<protein>
    <submittedName>
        <fullName evidence="2">Uncharacterized protein</fullName>
    </submittedName>
</protein>
<evidence type="ECO:0000313" key="3">
    <source>
        <dbReference type="Proteomes" id="UP000187735"/>
    </source>
</evidence>
<feature type="region of interest" description="Disordered" evidence="1">
    <location>
        <begin position="60"/>
        <end position="109"/>
    </location>
</feature>